<reference evidence="1 2" key="1">
    <citation type="submission" date="2017-09" db="EMBL/GenBank/DDBJ databases">
        <title>Large-scale bioinformatics analysis of Bacillus genomes uncovers conserved roles of natural products in bacterial physiology.</title>
        <authorList>
            <consortium name="Agbiome Team Llc"/>
            <person name="Bleich R.M."/>
            <person name="Kirk G.J."/>
            <person name="Santa Maria K.C."/>
            <person name="Allen S.E."/>
            <person name="Farag S."/>
            <person name="Shank E.A."/>
            <person name="Bowers A."/>
        </authorList>
    </citation>
    <scope>NUCLEOTIDE SEQUENCE [LARGE SCALE GENOMIC DNA]</scope>
    <source>
        <strain evidence="1 2">AFS005140</strain>
    </source>
</reference>
<name>A0ABD6S0R9_BACTU</name>
<evidence type="ECO:0008006" key="3">
    <source>
        <dbReference type="Google" id="ProtNLM"/>
    </source>
</evidence>
<evidence type="ECO:0000313" key="2">
    <source>
        <dbReference type="Proteomes" id="UP000219897"/>
    </source>
</evidence>
<dbReference type="Proteomes" id="UP000219897">
    <property type="component" value="Unassembled WGS sequence"/>
</dbReference>
<dbReference type="RefSeq" id="WP_098223873.1">
    <property type="nucleotide sequence ID" value="NZ_JAYWUX010000043.1"/>
</dbReference>
<protein>
    <recommendedName>
        <fullName evidence="3">Phage protein</fullName>
    </recommendedName>
</protein>
<proteinExistence type="predicted"/>
<organism evidence="1 2">
    <name type="scientific">Bacillus thuringiensis</name>
    <dbReference type="NCBI Taxonomy" id="1428"/>
    <lineage>
        <taxon>Bacteria</taxon>
        <taxon>Bacillati</taxon>
        <taxon>Bacillota</taxon>
        <taxon>Bacilli</taxon>
        <taxon>Bacillales</taxon>
        <taxon>Bacillaceae</taxon>
        <taxon>Bacillus</taxon>
        <taxon>Bacillus cereus group</taxon>
    </lineage>
</organism>
<dbReference type="EMBL" id="NTYF01000166">
    <property type="protein sequence ID" value="PER43665.1"/>
    <property type="molecule type" value="Genomic_DNA"/>
</dbReference>
<gene>
    <name evidence="1" type="ORF">CN495_30465</name>
</gene>
<sequence length="78" mass="8986">MDEQKLTVKNKNEIHLRPTYSHKIDPNKIKTLDDVIQILKRVTLHVNDEGVKGIEHLIERGEVEDYKITAGVIKGEQL</sequence>
<dbReference type="AlphaFoldDB" id="A0ABD6S0R9"/>
<comment type="caution">
    <text evidence="1">The sequence shown here is derived from an EMBL/GenBank/DDBJ whole genome shotgun (WGS) entry which is preliminary data.</text>
</comment>
<evidence type="ECO:0000313" key="1">
    <source>
        <dbReference type="EMBL" id="PER43665.1"/>
    </source>
</evidence>
<accession>A0ABD6S0R9</accession>